<evidence type="ECO:0000313" key="3">
    <source>
        <dbReference type="EMBL" id="KAG5596765.1"/>
    </source>
</evidence>
<proteinExistence type="predicted"/>
<gene>
    <name evidence="3" type="ORF">H5410_037997</name>
</gene>
<dbReference type="InterPro" id="IPR056717">
    <property type="entry name" value="DUF7815"/>
</dbReference>
<evidence type="ECO:0000259" key="2">
    <source>
        <dbReference type="Pfam" id="PF25122"/>
    </source>
</evidence>
<organism evidence="3 4">
    <name type="scientific">Solanum commersonii</name>
    <name type="common">Commerson's wild potato</name>
    <name type="synonym">Commerson's nightshade</name>
    <dbReference type="NCBI Taxonomy" id="4109"/>
    <lineage>
        <taxon>Eukaryota</taxon>
        <taxon>Viridiplantae</taxon>
        <taxon>Streptophyta</taxon>
        <taxon>Embryophyta</taxon>
        <taxon>Tracheophyta</taxon>
        <taxon>Spermatophyta</taxon>
        <taxon>Magnoliopsida</taxon>
        <taxon>eudicotyledons</taxon>
        <taxon>Gunneridae</taxon>
        <taxon>Pentapetalae</taxon>
        <taxon>asterids</taxon>
        <taxon>lamiids</taxon>
        <taxon>Solanales</taxon>
        <taxon>Solanaceae</taxon>
        <taxon>Solanoideae</taxon>
        <taxon>Solaneae</taxon>
        <taxon>Solanum</taxon>
    </lineage>
</organism>
<evidence type="ECO:0000256" key="1">
    <source>
        <dbReference type="SAM" id="MobiDB-lite"/>
    </source>
</evidence>
<protein>
    <recommendedName>
        <fullName evidence="2">DUF7815 domain-containing protein</fullName>
    </recommendedName>
</protein>
<feature type="domain" description="DUF7815" evidence="2">
    <location>
        <begin position="51"/>
        <end position="76"/>
    </location>
</feature>
<dbReference type="AlphaFoldDB" id="A0A9J5Y9H3"/>
<dbReference type="EMBL" id="JACXVP010000007">
    <property type="protein sequence ID" value="KAG5596765.1"/>
    <property type="molecule type" value="Genomic_DNA"/>
</dbReference>
<feature type="compositionally biased region" description="Polar residues" evidence="1">
    <location>
        <begin position="370"/>
        <end position="380"/>
    </location>
</feature>
<feature type="compositionally biased region" description="Low complexity" evidence="1">
    <location>
        <begin position="255"/>
        <end position="266"/>
    </location>
</feature>
<dbReference type="OrthoDB" id="1904894at2759"/>
<dbReference type="PANTHER" id="PTHR36308">
    <property type="entry name" value="DENTIN SIALOPHOSPHOPROTEIN-RELATED"/>
    <property type="match status" value="1"/>
</dbReference>
<dbReference type="Pfam" id="PF25122">
    <property type="entry name" value="DUF7815"/>
    <property type="match status" value="1"/>
</dbReference>
<feature type="region of interest" description="Disordered" evidence="1">
    <location>
        <begin position="530"/>
        <end position="550"/>
    </location>
</feature>
<feature type="region of interest" description="Disordered" evidence="1">
    <location>
        <begin position="485"/>
        <end position="509"/>
    </location>
</feature>
<comment type="caution">
    <text evidence="3">The sequence shown here is derived from an EMBL/GenBank/DDBJ whole genome shotgun (WGS) entry which is preliminary data.</text>
</comment>
<feature type="region of interest" description="Disordered" evidence="1">
    <location>
        <begin position="360"/>
        <end position="380"/>
    </location>
</feature>
<accession>A0A9J5Y9H3</accession>
<dbReference type="PANTHER" id="PTHR36308:SF1">
    <property type="entry name" value="DENTIN SIALOPHOSPHOPROTEIN-RELATED"/>
    <property type="match status" value="1"/>
</dbReference>
<reference evidence="3 4" key="1">
    <citation type="submission" date="2020-09" db="EMBL/GenBank/DDBJ databases">
        <title>De no assembly of potato wild relative species, Solanum commersonii.</title>
        <authorList>
            <person name="Cho K."/>
        </authorList>
    </citation>
    <scope>NUCLEOTIDE SEQUENCE [LARGE SCALE GENOMIC DNA]</scope>
    <source>
        <strain evidence="3">LZ3.2</strain>
        <tissue evidence="3">Leaf</tissue>
    </source>
</reference>
<dbReference type="Proteomes" id="UP000824120">
    <property type="component" value="Chromosome 7"/>
</dbReference>
<name>A0A9J5Y9H3_SOLCO</name>
<evidence type="ECO:0000313" key="4">
    <source>
        <dbReference type="Proteomes" id="UP000824120"/>
    </source>
</evidence>
<feature type="region of interest" description="Disordered" evidence="1">
    <location>
        <begin position="246"/>
        <end position="267"/>
    </location>
</feature>
<sequence>MAFELPSDLIQQAKILTRTEAGLPDYLPDDSSLPAMPSLSATVAAFDPSPPYLRCKHCQGRLLRGIQSLICIYCGHKLHQNPDVAPDPISFKSTVGYQWFLRALRLDGSEKVGAATEKNQVNKGPSSPHDEVLLSDFLDLKIRWPTELETDNTIMTKKLELSKSSYDPTGFDLDNFLSFPKRENISIAHKEQTVISDNIGSAANKTVGSHEDLSLFENLRSAEPAVTSSTVQTSDDFSGWQADFQAAGSGEQNVSNESSSPISSAVGSGGQHAFAAFDTYTSSTVSSGNQHEGSKSTDAFVGSDIDLSAQLDTVFGTTEGPTEGKLKDVVAVSPAANDWPAVDLWDSANLEASQKAGEILPISRPKDAELQNSSNDPSTSIDWFQDDTWQTHNAPAPKHDTTNGDHDSFDEWNTLTSSAPTKDPFENVPAPKLDTTNGDHDSFDEWNTFATSAPSKDPFENMLVQSNNDNKNNAELTNFSSNLEDMDFGSFSQSDPFSGAPGKEGVSAEGNGDILEVPTIFSAVDTPNKVGDDAGHASENTAIHAESNPSKNDVNIESIMLQMHDLSFMLETNLSVPSKSNISSPKIDTSLCSCGLTSRFM</sequence>
<keyword evidence="4" id="KW-1185">Reference proteome</keyword>